<dbReference type="PROSITE" id="PS50878">
    <property type="entry name" value="RT_POL"/>
    <property type="match status" value="1"/>
</dbReference>
<dbReference type="Pfam" id="PF00078">
    <property type="entry name" value="RVT_1"/>
    <property type="match status" value="1"/>
</dbReference>
<gene>
    <name evidence="3" type="primary">LOC106819265</name>
</gene>
<sequence length="391" mass="45244">MDFVDKIEPCPAWRPVRSVPQYIKADWDKVRAEAEKLQQAVLEPDLFHQRSVNGNWTKFKDGMLSIIQNFIPHKVIKGNNKLLWVNGAIKKAIKKKHRLFHKIHQNRSADNTLRYKTQKKLVRKLINQSHWVYLNQILNLSLKENNPRTFWRYIKSQKADNIRISPLRQNGKLYADSKTKAQLLNDQFKSVFTQENTSNIPDIQGEPKPSIGDILIDESGLKTLLSRINPNKDCGPDAIPNRIQKETAYEIAPLLSAIFQQSLDDGQLPSDRKKALVTPVYKKGDRHACENYRPVSLTCVCGKLLEHVIYRHILSHLETHNILTNVQHGFRREHSCETQLLTTAHDLIQQHDNKAQIDIAVLDFTKAFDTVPHQRLLKKLSHYGIRNHILK</sequence>
<dbReference type="InterPro" id="IPR000477">
    <property type="entry name" value="RT_dom"/>
</dbReference>
<keyword evidence="2" id="KW-1185">Reference proteome</keyword>
<protein>
    <submittedName>
        <fullName evidence="3">RNA-directed DNA polymerase from mobile element jockey-like</fullName>
    </submittedName>
</protein>
<dbReference type="GeneID" id="106819265"/>
<evidence type="ECO:0000259" key="1">
    <source>
        <dbReference type="PROSITE" id="PS50878"/>
    </source>
</evidence>
<dbReference type="PANTHER" id="PTHR33395:SF22">
    <property type="entry name" value="REVERSE TRANSCRIPTASE DOMAIN-CONTAINING PROTEIN"/>
    <property type="match status" value="1"/>
</dbReference>
<feature type="domain" description="Reverse transcriptase" evidence="1">
    <location>
        <begin position="261"/>
        <end position="391"/>
    </location>
</feature>
<accession>A0ABM1F4M6</accession>
<proteinExistence type="predicted"/>
<name>A0ABM1F4M6_PRICU</name>
<dbReference type="RefSeq" id="XP_014679397.1">
    <property type="nucleotide sequence ID" value="XM_014823911.1"/>
</dbReference>
<evidence type="ECO:0000313" key="3">
    <source>
        <dbReference type="RefSeq" id="XP_014679397.1"/>
    </source>
</evidence>
<dbReference type="PANTHER" id="PTHR33395">
    <property type="entry name" value="TRANSCRIPTASE, PUTATIVE-RELATED-RELATED"/>
    <property type="match status" value="1"/>
</dbReference>
<evidence type="ECO:0000313" key="2">
    <source>
        <dbReference type="Proteomes" id="UP000695022"/>
    </source>
</evidence>
<dbReference type="CDD" id="cd01650">
    <property type="entry name" value="RT_nLTR_like"/>
    <property type="match status" value="1"/>
</dbReference>
<reference evidence="3" key="1">
    <citation type="submission" date="2025-08" db="UniProtKB">
        <authorList>
            <consortium name="RefSeq"/>
        </authorList>
    </citation>
    <scope>IDENTIFICATION</scope>
</reference>
<organism evidence="2 3">
    <name type="scientific">Priapulus caudatus</name>
    <name type="common">Priapulid worm</name>
    <dbReference type="NCBI Taxonomy" id="37621"/>
    <lineage>
        <taxon>Eukaryota</taxon>
        <taxon>Metazoa</taxon>
        <taxon>Ecdysozoa</taxon>
        <taxon>Scalidophora</taxon>
        <taxon>Priapulida</taxon>
        <taxon>Priapulimorpha</taxon>
        <taxon>Priapulimorphida</taxon>
        <taxon>Priapulidae</taxon>
        <taxon>Priapulus</taxon>
    </lineage>
</organism>
<dbReference type="Proteomes" id="UP000695022">
    <property type="component" value="Unplaced"/>
</dbReference>